<protein>
    <recommendedName>
        <fullName evidence="4">HTH luxR-type domain-containing protein</fullName>
    </recommendedName>
</protein>
<dbReference type="InterPro" id="IPR019734">
    <property type="entry name" value="TPR_rpt"/>
</dbReference>
<feature type="signal peptide" evidence="3">
    <location>
        <begin position="1"/>
        <end position="25"/>
    </location>
</feature>
<dbReference type="InterPro" id="IPR011990">
    <property type="entry name" value="TPR-like_helical_dom_sf"/>
</dbReference>
<proteinExistence type="predicted"/>
<dbReference type="GO" id="GO:0003677">
    <property type="term" value="F:DNA binding"/>
    <property type="evidence" value="ECO:0007669"/>
    <property type="project" value="InterPro"/>
</dbReference>
<dbReference type="EMBL" id="FOIU01000005">
    <property type="protein sequence ID" value="SEW49269.1"/>
    <property type="molecule type" value="Genomic_DNA"/>
</dbReference>
<evidence type="ECO:0000256" key="3">
    <source>
        <dbReference type="SAM" id="SignalP"/>
    </source>
</evidence>
<evidence type="ECO:0000313" key="6">
    <source>
        <dbReference type="Proteomes" id="UP000199469"/>
    </source>
</evidence>
<feature type="chain" id="PRO_5011520564" description="HTH luxR-type domain-containing protein" evidence="3">
    <location>
        <begin position="26"/>
        <end position="502"/>
    </location>
</feature>
<dbReference type="Gene3D" id="1.25.40.10">
    <property type="entry name" value="Tetratricopeptide repeat domain"/>
    <property type="match status" value="1"/>
</dbReference>
<keyword evidence="2" id="KW-1133">Transmembrane helix</keyword>
<dbReference type="PROSITE" id="PS50005">
    <property type="entry name" value="TPR"/>
    <property type="match status" value="1"/>
</dbReference>
<reference evidence="6" key="1">
    <citation type="submission" date="2016-10" db="EMBL/GenBank/DDBJ databases">
        <authorList>
            <person name="Varghese N."/>
            <person name="Submissions S."/>
        </authorList>
    </citation>
    <scope>NUCLEOTIDE SEQUENCE [LARGE SCALE GENOMIC DNA]</scope>
    <source>
        <strain evidence="6">DSM 17724</strain>
    </source>
</reference>
<dbReference type="RefSeq" id="WP_089795961.1">
    <property type="nucleotide sequence ID" value="NZ_FOIU01000005.1"/>
</dbReference>
<dbReference type="OrthoDB" id="1017207at2"/>
<keyword evidence="2" id="KW-0812">Transmembrane</keyword>
<dbReference type="SMART" id="SM00421">
    <property type="entry name" value="HTH_LUXR"/>
    <property type="match status" value="1"/>
</dbReference>
<accession>A0A1I0S3S3</accession>
<evidence type="ECO:0000259" key="4">
    <source>
        <dbReference type="SMART" id="SM00421"/>
    </source>
</evidence>
<evidence type="ECO:0000256" key="1">
    <source>
        <dbReference type="PROSITE-ProRule" id="PRU00339"/>
    </source>
</evidence>
<sequence>MNKILIFIRSSIVLLVFVCSNRAAGQQNQLKQIDDLLVKADNYNKKFQDINELKTAQQAYSLAQKAGDDNREAKSVYYIARSLFNLGLFKESLSYVEKADSEKHFTKDPIQKVLFTELKAYLYKSLKLDSQSKKEFTNAFSLLGDNNSNDAFEIRSRIYANLSQNTTNQDSILIYYNLQKEELKKLPEKKYFGAYCENYNYIGNFYLGNNKLDSAYYYLDKSYQLKQKYKDPVLYEQYYFLGSYYKQKKEYNKALDYFLKCYENMKKYSSRLEYFRSVYSQLTSTYSSLGNKAKQKEFEDLGKKTDMKILTEQNKNVEHALNIILNDQEKELKKSETTKYIWIFTGILALILIFIFVYRILRKNLKHKEILITEVHSTLQEKEEIISQKTVETEELQLRVNDAYNEVIDLAKKNDPSFYFRFQEVYPDFQKKLLKYSPGLRTSELSLCAYTFLGFNVKDIADYTFKSVNTVRNRKQNLRKKFNLSGEQDMAIWLRNLTERKN</sequence>
<feature type="transmembrane region" description="Helical" evidence="2">
    <location>
        <begin position="340"/>
        <end position="361"/>
    </location>
</feature>
<dbReference type="InterPro" id="IPR036388">
    <property type="entry name" value="WH-like_DNA-bd_sf"/>
</dbReference>
<feature type="repeat" description="TPR" evidence="1">
    <location>
        <begin position="235"/>
        <end position="268"/>
    </location>
</feature>
<dbReference type="GO" id="GO:0006355">
    <property type="term" value="P:regulation of DNA-templated transcription"/>
    <property type="evidence" value="ECO:0007669"/>
    <property type="project" value="InterPro"/>
</dbReference>
<dbReference type="AlphaFoldDB" id="A0A1I0S3S3"/>
<keyword evidence="3" id="KW-0732">Signal</keyword>
<dbReference type="Proteomes" id="UP000199469">
    <property type="component" value="Unassembled WGS sequence"/>
</dbReference>
<keyword evidence="6" id="KW-1185">Reference proteome</keyword>
<keyword evidence="1" id="KW-0802">TPR repeat</keyword>
<gene>
    <name evidence="5" type="ORF">SAMN05421841_4077</name>
</gene>
<evidence type="ECO:0000256" key="2">
    <source>
        <dbReference type="SAM" id="Phobius"/>
    </source>
</evidence>
<dbReference type="Gene3D" id="1.10.10.10">
    <property type="entry name" value="Winged helix-like DNA-binding domain superfamily/Winged helix DNA-binding domain"/>
    <property type="match status" value="1"/>
</dbReference>
<dbReference type="SUPFAM" id="SSF48452">
    <property type="entry name" value="TPR-like"/>
    <property type="match status" value="1"/>
</dbReference>
<dbReference type="InterPro" id="IPR000792">
    <property type="entry name" value="Tscrpt_reg_LuxR_C"/>
</dbReference>
<organism evidence="5 6">
    <name type="scientific">Chryseobacterium wanjuense</name>
    <dbReference type="NCBI Taxonomy" id="356305"/>
    <lineage>
        <taxon>Bacteria</taxon>
        <taxon>Pseudomonadati</taxon>
        <taxon>Bacteroidota</taxon>
        <taxon>Flavobacteriia</taxon>
        <taxon>Flavobacteriales</taxon>
        <taxon>Weeksellaceae</taxon>
        <taxon>Chryseobacterium group</taxon>
        <taxon>Chryseobacterium</taxon>
    </lineage>
</organism>
<keyword evidence="2" id="KW-0472">Membrane</keyword>
<feature type="domain" description="HTH luxR-type" evidence="4">
    <location>
        <begin position="437"/>
        <end position="494"/>
    </location>
</feature>
<dbReference type="InterPro" id="IPR016032">
    <property type="entry name" value="Sig_transdc_resp-reg_C-effctor"/>
</dbReference>
<name>A0A1I0S3S3_9FLAO</name>
<dbReference type="STRING" id="356305.SAMN05421841_4077"/>
<evidence type="ECO:0000313" key="5">
    <source>
        <dbReference type="EMBL" id="SEW49269.1"/>
    </source>
</evidence>
<dbReference type="SUPFAM" id="SSF46894">
    <property type="entry name" value="C-terminal effector domain of the bipartite response regulators"/>
    <property type="match status" value="1"/>
</dbReference>